<evidence type="ECO:0000256" key="3">
    <source>
        <dbReference type="PROSITE-ProRule" id="PRU00284"/>
    </source>
</evidence>
<dbReference type="Proteomes" id="UP000444174">
    <property type="component" value="Unassembled WGS sequence"/>
</dbReference>
<accession>A0A843YFJ7</accession>
<dbReference type="Pfam" id="PF00672">
    <property type="entry name" value="HAMP"/>
    <property type="match status" value="1"/>
</dbReference>
<keyword evidence="8" id="KW-1185">Reference proteome</keyword>
<feature type="transmembrane region" description="Helical" evidence="4">
    <location>
        <begin position="339"/>
        <end position="358"/>
    </location>
</feature>
<keyword evidence="4" id="KW-0472">Membrane</keyword>
<evidence type="ECO:0000259" key="6">
    <source>
        <dbReference type="PROSITE" id="PS50885"/>
    </source>
</evidence>
<dbReference type="Pfam" id="PF00015">
    <property type="entry name" value="MCPsignal"/>
    <property type="match status" value="1"/>
</dbReference>
<evidence type="ECO:0000313" key="7">
    <source>
        <dbReference type="EMBL" id="MQQ10250.1"/>
    </source>
</evidence>
<reference evidence="7 8" key="1">
    <citation type="submission" date="2019-10" db="EMBL/GenBank/DDBJ databases">
        <title>Epibacterium sp. nov., isolated from seawater.</title>
        <authorList>
            <person name="Zhang X."/>
            <person name="Li N."/>
        </authorList>
    </citation>
    <scope>NUCLEOTIDE SEQUENCE [LARGE SCALE GENOMIC DNA]</scope>
    <source>
        <strain evidence="7 8">SM1979</strain>
    </source>
</reference>
<dbReference type="EMBL" id="WIBF01000013">
    <property type="protein sequence ID" value="MQQ10250.1"/>
    <property type="molecule type" value="Genomic_DNA"/>
</dbReference>
<dbReference type="InterPro" id="IPR003660">
    <property type="entry name" value="HAMP_dom"/>
</dbReference>
<comment type="similarity">
    <text evidence="2">Belongs to the methyl-accepting chemotaxis (MCP) protein family.</text>
</comment>
<organism evidence="7 8">
    <name type="scientific">Tritonibacter litoralis</name>
    <dbReference type="NCBI Taxonomy" id="2662264"/>
    <lineage>
        <taxon>Bacteria</taxon>
        <taxon>Pseudomonadati</taxon>
        <taxon>Pseudomonadota</taxon>
        <taxon>Alphaproteobacteria</taxon>
        <taxon>Rhodobacterales</taxon>
        <taxon>Paracoccaceae</taxon>
        <taxon>Tritonibacter</taxon>
    </lineage>
</organism>
<keyword evidence="1" id="KW-0145">Chemotaxis</keyword>
<dbReference type="SMART" id="SM00304">
    <property type="entry name" value="HAMP"/>
    <property type="match status" value="2"/>
</dbReference>
<dbReference type="PANTHER" id="PTHR43531">
    <property type="entry name" value="PROTEIN ICFG"/>
    <property type="match status" value="1"/>
</dbReference>
<dbReference type="GO" id="GO:0006935">
    <property type="term" value="P:chemotaxis"/>
    <property type="evidence" value="ECO:0007669"/>
    <property type="project" value="UniProtKB-KW"/>
</dbReference>
<evidence type="ECO:0000256" key="4">
    <source>
        <dbReference type="SAM" id="Phobius"/>
    </source>
</evidence>
<dbReference type="InterPro" id="IPR013587">
    <property type="entry name" value="Nitrate/nitrite_sensing"/>
</dbReference>
<dbReference type="SUPFAM" id="SSF58104">
    <property type="entry name" value="Methyl-accepting chemotaxis protein (MCP) signaling domain"/>
    <property type="match status" value="1"/>
</dbReference>
<name>A0A843YFJ7_9RHOB</name>
<dbReference type="Gene3D" id="1.10.287.950">
    <property type="entry name" value="Methyl-accepting chemotaxis protein"/>
    <property type="match status" value="1"/>
</dbReference>
<feature type="transmembrane region" description="Helical" evidence="4">
    <location>
        <begin position="43"/>
        <end position="64"/>
    </location>
</feature>
<protein>
    <submittedName>
        <fullName evidence="7">HAMP domain-containing protein</fullName>
    </submittedName>
</protein>
<dbReference type="SMART" id="SM00283">
    <property type="entry name" value="MA"/>
    <property type="match status" value="1"/>
</dbReference>
<feature type="domain" description="Methyl-accepting transducer" evidence="5">
    <location>
        <begin position="484"/>
        <end position="713"/>
    </location>
</feature>
<dbReference type="SUPFAM" id="SSF158472">
    <property type="entry name" value="HAMP domain-like"/>
    <property type="match status" value="1"/>
</dbReference>
<dbReference type="PANTHER" id="PTHR43531:SF11">
    <property type="entry name" value="METHYL-ACCEPTING CHEMOTAXIS PROTEIN 3"/>
    <property type="match status" value="1"/>
</dbReference>
<dbReference type="Gene3D" id="6.10.340.10">
    <property type="match status" value="1"/>
</dbReference>
<keyword evidence="4" id="KW-0812">Transmembrane</keyword>
<evidence type="ECO:0000259" key="5">
    <source>
        <dbReference type="PROSITE" id="PS50111"/>
    </source>
</evidence>
<dbReference type="AlphaFoldDB" id="A0A843YFJ7"/>
<evidence type="ECO:0000256" key="2">
    <source>
        <dbReference type="ARBA" id="ARBA00029447"/>
    </source>
</evidence>
<dbReference type="InterPro" id="IPR004089">
    <property type="entry name" value="MCPsignal_dom"/>
</dbReference>
<feature type="domain" description="HAMP" evidence="6">
    <location>
        <begin position="359"/>
        <end position="412"/>
    </location>
</feature>
<feature type="domain" description="HAMP" evidence="6">
    <location>
        <begin position="431"/>
        <end position="479"/>
    </location>
</feature>
<dbReference type="GO" id="GO:0007165">
    <property type="term" value="P:signal transduction"/>
    <property type="evidence" value="ECO:0007669"/>
    <property type="project" value="UniProtKB-KW"/>
</dbReference>
<keyword evidence="3" id="KW-0807">Transducer</keyword>
<dbReference type="InterPro" id="IPR051310">
    <property type="entry name" value="MCP_chemotaxis"/>
</dbReference>
<sequence length="741" mass="80932">MNHLNTLIRVAQSRVIKLTIHSIGNVNHFRIGNVSEVPMKLRVVMLTIILPLLALAAFFAIVHLQDVRNTRDGAQLTRKKVVEESLIADLVHQLQRERGYSAGFLASKGKNFSREVRAQHTETDDFVGPVRQNTADLRGDHAESYDHMMSELSKLGDIRIQVLNAEIPLNTAVTFYTGLIHDLLAVSHHIEEGKTEGLIQTLITTRTAIAAAKEKAGLERAVGSAGLGSQFTLSLHNRYLQLIGAQQGLLEEAEIIMHELHMQNDLYSSDAYTAVKEARKTIAEGLESGSYNGLTAPQWFQISTAWIDHLRAIEVDIDGQVTELATAIYQDANQTLQQFQMIGIVSTALVGLFAIFVFERMISRIKTLTNVVDEFAKGKFDIFVPGINRRDELSKMAKAIYHFKQETLAMRRSAEELKASDEAALNAKHGRVVELVTEGLAALAKADLTSHFEDPLDSEYDDIRCDFNTASERLRTVLASIAETVSDLDHASAAMRASALDLASRTDEQVDTIRTTTDRVDALSTEVETFGNDILSAAQLAGAARERASTSANVMREAVEAMSRIQNSSEQIGQIISMIEDISFQTNLLALNAGVEAARAGEAGRGFAVVASEVRALAQRASTAAMEIKQLVDESGTHVNSGVTLVDRTGAALDEISTEITRVDDVLTRISEASQDQIHQLQDLASSMKVINNLAGQNTSMAKDTQNASGDIATRSSRLANLICDFKLHKGDSRSSSARAA</sequence>
<dbReference type="GO" id="GO:0016020">
    <property type="term" value="C:membrane"/>
    <property type="evidence" value="ECO:0007669"/>
    <property type="project" value="InterPro"/>
</dbReference>
<dbReference type="PROSITE" id="PS50111">
    <property type="entry name" value="CHEMOTAXIS_TRANSDUC_2"/>
    <property type="match status" value="1"/>
</dbReference>
<evidence type="ECO:0000256" key="1">
    <source>
        <dbReference type="ARBA" id="ARBA00022500"/>
    </source>
</evidence>
<dbReference type="PROSITE" id="PS50885">
    <property type="entry name" value="HAMP"/>
    <property type="match status" value="2"/>
</dbReference>
<evidence type="ECO:0000313" key="8">
    <source>
        <dbReference type="Proteomes" id="UP000444174"/>
    </source>
</evidence>
<comment type="caution">
    <text evidence="7">The sequence shown here is derived from an EMBL/GenBank/DDBJ whole genome shotgun (WGS) entry which is preliminary data.</text>
</comment>
<proteinExistence type="inferred from homology"/>
<keyword evidence="4" id="KW-1133">Transmembrane helix</keyword>
<gene>
    <name evidence="7" type="ORF">GFB49_17410</name>
</gene>
<dbReference type="Pfam" id="PF08376">
    <property type="entry name" value="NIT"/>
    <property type="match status" value="1"/>
</dbReference>